<dbReference type="EMBL" id="JBHDIY010000002">
    <property type="protein sequence ID" value="MFL4470016.1"/>
    <property type="molecule type" value="Genomic_DNA"/>
</dbReference>
<gene>
    <name evidence="2" type="ORF">ACERZ8_09105</name>
</gene>
<accession>A0ABW8USB5</accession>
<name>A0ABW8USB5_9RHOB</name>
<feature type="transmembrane region" description="Helical" evidence="1">
    <location>
        <begin position="12"/>
        <end position="31"/>
    </location>
</feature>
<feature type="transmembrane region" description="Helical" evidence="1">
    <location>
        <begin position="175"/>
        <end position="194"/>
    </location>
</feature>
<dbReference type="RefSeq" id="WP_407591891.1">
    <property type="nucleotide sequence ID" value="NZ_JBHDIY010000002.1"/>
</dbReference>
<feature type="transmembrane region" description="Helical" evidence="1">
    <location>
        <begin position="43"/>
        <end position="62"/>
    </location>
</feature>
<protein>
    <submittedName>
        <fullName evidence="2">Uncharacterized protein</fullName>
    </submittedName>
</protein>
<keyword evidence="3" id="KW-1185">Reference proteome</keyword>
<proteinExistence type="predicted"/>
<feature type="transmembrane region" description="Helical" evidence="1">
    <location>
        <begin position="68"/>
        <end position="86"/>
    </location>
</feature>
<feature type="transmembrane region" description="Helical" evidence="1">
    <location>
        <begin position="151"/>
        <end position="169"/>
    </location>
</feature>
<reference evidence="2 3" key="1">
    <citation type="submission" date="2024-08" db="EMBL/GenBank/DDBJ databases">
        <title>Tateyamaria sp. nov., isolated from marine algae.</title>
        <authorList>
            <person name="Choi B.J."/>
            <person name="Kim J.M."/>
            <person name="Lee J.K."/>
            <person name="Choi D.G."/>
            <person name="Bayburt H."/>
            <person name="Baek J.H."/>
            <person name="Han D.M."/>
            <person name="Jeon C.O."/>
        </authorList>
    </citation>
    <scope>NUCLEOTIDE SEQUENCE [LARGE SCALE GENOMIC DNA]</scope>
    <source>
        <strain evidence="2 3">KMU-156</strain>
    </source>
</reference>
<keyword evidence="1" id="KW-1133">Transmembrane helix</keyword>
<evidence type="ECO:0000256" key="1">
    <source>
        <dbReference type="SAM" id="Phobius"/>
    </source>
</evidence>
<feature type="transmembrane region" description="Helical" evidence="1">
    <location>
        <begin position="121"/>
        <end position="139"/>
    </location>
</feature>
<feature type="transmembrane region" description="Helical" evidence="1">
    <location>
        <begin position="98"/>
        <end position="115"/>
    </location>
</feature>
<comment type="caution">
    <text evidence="2">The sequence shown here is derived from an EMBL/GenBank/DDBJ whole genome shotgun (WGS) entry which is preliminary data.</text>
</comment>
<organism evidence="2 3">
    <name type="scientific">Tateyamaria armeniaca</name>
    <dbReference type="NCBI Taxonomy" id="2518930"/>
    <lineage>
        <taxon>Bacteria</taxon>
        <taxon>Pseudomonadati</taxon>
        <taxon>Pseudomonadota</taxon>
        <taxon>Alphaproteobacteria</taxon>
        <taxon>Rhodobacterales</taxon>
        <taxon>Roseobacteraceae</taxon>
        <taxon>Tateyamaria</taxon>
    </lineage>
</organism>
<keyword evidence="1" id="KW-0472">Membrane</keyword>
<sequence length="214" mass="23342">MLEIHFQGTDVLRLFGVVSALLSICAFLPYLRDMWTGHTRPQRASWLIWSVLGSIALASQVYEGAMQSLWFATMQVVGTVTVLALSVRWGRGVFFSKLDLYVLAASGVGLVLWALTDTAVYALAITISISLMGGCVTALKAYRDPGSETLTMWFMSCIAAWFAILSVGGTDWVLLAYPIYLFVLNGVIVLAIMLGRAVQQAPAMPHAPQMFPAE</sequence>
<evidence type="ECO:0000313" key="3">
    <source>
        <dbReference type="Proteomes" id="UP001627408"/>
    </source>
</evidence>
<evidence type="ECO:0000313" key="2">
    <source>
        <dbReference type="EMBL" id="MFL4470016.1"/>
    </source>
</evidence>
<keyword evidence="1" id="KW-0812">Transmembrane</keyword>
<dbReference type="Proteomes" id="UP001627408">
    <property type="component" value="Unassembled WGS sequence"/>
</dbReference>